<dbReference type="SUPFAM" id="SSF54565">
    <property type="entry name" value="Ribosomal protein S16"/>
    <property type="match status" value="1"/>
</dbReference>
<evidence type="ECO:0000256" key="3">
    <source>
        <dbReference type="HAMAP-Rule" id="MF_00385"/>
    </source>
</evidence>
<dbReference type="GO" id="GO:0005737">
    <property type="term" value="C:cytoplasm"/>
    <property type="evidence" value="ECO:0007669"/>
    <property type="project" value="UniProtKB-ARBA"/>
</dbReference>
<reference evidence="4 5" key="1">
    <citation type="journal article" date="2015" name="Nature">
        <title>rRNA introns, odd ribosomes, and small enigmatic genomes across a large radiation of phyla.</title>
        <authorList>
            <person name="Brown C.T."/>
            <person name="Hug L.A."/>
            <person name="Thomas B.C."/>
            <person name="Sharon I."/>
            <person name="Castelle C.J."/>
            <person name="Singh A."/>
            <person name="Wilkins M.J."/>
            <person name="Williams K.H."/>
            <person name="Banfield J.F."/>
        </authorList>
    </citation>
    <scope>NUCLEOTIDE SEQUENCE [LARGE SCALE GENOMIC DNA]</scope>
</reference>
<accession>A0A0G0TSQ5</accession>
<keyword evidence="2 3" id="KW-0687">Ribonucleoprotein</keyword>
<comment type="similarity">
    <text evidence="3">Belongs to the bacterial ribosomal protein bS16 family.</text>
</comment>
<dbReference type="GO" id="GO:0015935">
    <property type="term" value="C:small ribosomal subunit"/>
    <property type="evidence" value="ECO:0007669"/>
    <property type="project" value="TreeGrafter"/>
</dbReference>
<dbReference type="Pfam" id="PF00886">
    <property type="entry name" value="Ribosomal_S16"/>
    <property type="match status" value="1"/>
</dbReference>
<organism evidence="4 5">
    <name type="scientific">Candidatus Yanofskybacteria bacterium GW2011_GWE2_40_11</name>
    <dbReference type="NCBI Taxonomy" id="1619033"/>
    <lineage>
        <taxon>Bacteria</taxon>
        <taxon>Candidatus Yanofskyibacteriota</taxon>
    </lineage>
</organism>
<dbReference type="EMBL" id="LBXZ01000003">
    <property type="protein sequence ID" value="KKR40902.1"/>
    <property type="molecule type" value="Genomic_DNA"/>
</dbReference>
<evidence type="ECO:0000256" key="2">
    <source>
        <dbReference type="ARBA" id="ARBA00023274"/>
    </source>
</evidence>
<dbReference type="AlphaFoldDB" id="A0A0G0TSQ5"/>
<evidence type="ECO:0000313" key="5">
    <source>
        <dbReference type="Proteomes" id="UP000034072"/>
    </source>
</evidence>
<keyword evidence="1 3" id="KW-0689">Ribosomal protein</keyword>
<gene>
    <name evidence="3" type="primary">rpsP</name>
    <name evidence="4" type="ORF">UT75_C0003G0032</name>
</gene>
<name>A0A0G0TSQ5_9BACT</name>
<comment type="caution">
    <text evidence="4">The sequence shown here is derived from an EMBL/GenBank/DDBJ whole genome shotgun (WGS) entry which is preliminary data.</text>
</comment>
<dbReference type="HAMAP" id="MF_00385">
    <property type="entry name" value="Ribosomal_bS16"/>
    <property type="match status" value="1"/>
</dbReference>
<dbReference type="Gene3D" id="3.30.1320.10">
    <property type="match status" value="1"/>
</dbReference>
<dbReference type="GO" id="GO:0006412">
    <property type="term" value="P:translation"/>
    <property type="evidence" value="ECO:0007669"/>
    <property type="project" value="UniProtKB-UniRule"/>
</dbReference>
<evidence type="ECO:0000313" key="4">
    <source>
        <dbReference type="EMBL" id="KKR40902.1"/>
    </source>
</evidence>
<dbReference type="NCBIfam" id="TIGR00002">
    <property type="entry name" value="S16"/>
    <property type="match status" value="1"/>
</dbReference>
<dbReference type="PANTHER" id="PTHR12919:SF20">
    <property type="entry name" value="SMALL RIBOSOMAL SUBUNIT PROTEIN BS16M"/>
    <property type="match status" value="1"/>
</dbReference>
<dbReference type="InterPro" id="IPR000307">
    <property type="entry name" value="Ribosomal_bS16"/>
</dbReference>
<evidence type="ECO:0000256" key="1">
    <source>
        <dbReference type="ARBA" id="ARBA00022980"/>
    </source>
</evidence>
<sequence>MLIIRLQRVGKKGQAYFRVVVTEHTKKPKGEALELLGSYDPHQKKLTVKKEKIMAWISKGAQVSPTLNNLMVNYKIWDAPKVQSWRVKISVKTKKAEAAKAKQAPAIVEKIVEAGPQKTEDVQEAVAA</sequence>
<dbReference type="PANTHER" id="PTHR12919">
    <property type="entry name" value="30S RIBOSOMAL PROTEIN S16"/>
    <property type="match status" value="1"/>
</dbReference>
<proteinExistence type="inferred from homology"/>
<dbReference type="Proteomes" id="UP000034072">
    <property type="component" value="Unassembled WGS sequence"/>
</dbReference>
<protein>
    <recommendedName>
        <fullName evidence="3">Small ribosomal subunit protein bS16</fullName>
    </recommendedName>
</protein>
<dbReference type="GO" id="GO:0003735">
    <property type="term" value="F:structural constituent of ribosome"/>
    <property type="evidence" value="ECO:0007669"/>
    <property type="project" value="InterPro"/>
</dbReference>
<dbReference type="InterPro" id="IPR023803">
    <property type="entry name" value="Ribosomal_bS16_dom_sf"/>
</dbReference>